<accession>A0A0S8G5D7</accession>
<evidence type="ECO:0000259" key="2">
    <source>
        <dbReference type="Pfam" id="PF01243"/>
    </source>
</evidence>
<evidence type="ECO:0000256" key="1">
    <source>
        <dbReference type="SAM" id="MobiDB-lite"/>
    </source>
</evidence>
<organism evidence="3 4">
    <name type="scientific">candidate division TA06 bacterium SM23_40</name>
    <dbReference type="NCBI Taxonomy" id="1703774"/>
    <lineage>
        <taxon>Bacteria</taxon>
        <taxon>Bacteria division TA06</taxon>
    </lineage>
</organism>
<dbReference type="Gene3D" id="2.30.110.10">
    <property type="entry name" value="Electron Transport, Fmn-binding Protein, Chain A"/>
    <property type="match status" value="1"/>
</dbReference>
<reference evidence="3 4" key="1">
    <citation type="journal article" date="2015" name="Microbiome">
        <title>Genomic resolution of linkages in carbon, nitrogen, and sulfur cycling among widespread estuary sediment bacteria.</title>
        <authorList>
            <person name="Baker B.J."/>
            <person name="Lazar C.S."/>
            <person name="Teske A.P."/>
            <person name="Dick G.J."/>
        </authorList>
    </citation>
    <scope>NUCLEOTIDE SEQUENCE [LARGE SCALE GENOMIC DNA]</scope>
    <source>
        <strain evidence="3">SM23_40</strain>
    </source>
</reference>
<dbReference type="InterPro" id="IPR052917">
    <property type="entry name" value="Stress-Dev_Protein"/>
</dbReference>
<feature type="domain" description="Pyridoxamine 5'-phosphate oxidase N-terminal" evidence="2">
    <location>
        <begin position="64"/>
        <end position="176"/>
    </location>
</feature>
<evidence type="ECO:0000313" key="4">
    <source>
        <dbReference type="Proteomes" id="UP000051717"/>
    </source>
</evidence>
<dbReference type="Pfam" id="PF01243">
    <property type="entry name" value="PNPOx_N"/>
    <property type="match status" value="1"/>
</dbReference>
<comment type="caution">
    <text evidence="3">The sequence shown here is derived from an EMBL/GenBank/DDBJ whole genome shotgun (WGS) entry which is preliminary data.</text>
</comment>
<protein>
    <recommendedName>
        <fullName evidence="2">Pyridoxamine 5'-phosphate oxidase N-terminal domain-containing protein</fullName>
    </recommendedName>
</protein>
<dbReference type="Proteomes" id="UP000051717">
    <property type="component" value="Unassembled WGS sequence"/>
</dbReference>
<evidence type="ECO:0000313" key="3">
    <source>
        <dbReference type="EMBL" id="KPK68149.1"/>
    </source>
</evidence>
<feature type="compositionally biased region" description="Basic and acidic residues" evidence="1">
    <location>
        <begin position="18"/>
        <end position="36"/>
    </location>
</feature>
<dbReference type="PANTHER" id="PTHR34818:SF1">
    <property type="entry name" value="PROTEIN BLI-3"/>
    <property type="match status" value="1"/>
</dbReference>
<gene>
    <name evidence="3" type="ORF">AMJ82_08975</name>
</gene>
<dbReference type="AlphaFoldDB" id="A0A0S8G5D7"/>
<name>A0A0S8G5D7_UNCT6</name>
<dbReference type="PANTHER" id="PTHR34818">
    <property type="entry name" value="PROTEIN BLI-3"/>
    <property type="match status" value="1"/>
</dbReference>
<dbReference type="InterPro" id="IPR012349">
    <property type="entry name" value="Split_barrel_FMN-bd"/>
</dbReference>
<dbReference type="EMBL" id="LJUI01000088">
    <property type="protein sequence ID" value="KPK68149.1"/>
    <property type="molecule type" value="Genomic_DNA"/>
</dbReference>
<sequence length="193" mass="21884">MSRLPGPHVPELSTVAELGRRRPGSADRHVPPEHTSRRIPCTKGGTKIMSPSTEETIVTIMRENASPAYLATCDGDQPRVRPVTPIVEDDMSVWVATFCTSRKVRQIKKNPNICLAFVELPRGDKAATLLGRCEIVNDMKQKKRVWSLATFDLSQHFPQGPEMEEYCVLRIIIDKIEWRESWTSKLEVYEPAQ</sequence>
<feature type="region of interest" description="Disordered" evidence="1">
    <location>
        <begin position="1"/>
        <end position="39"/>
    </location>
</feature>
<dbReference type="SUPFAM" id="SSF50475">
    <property type="entry name" value="FMN-binding split barrel"/>
    <property type="match status" value="1"/>
</dbReference>
<dbReference type="InterPro" id="IPR011576">
    <property type="entry name" value="Pyridox_Oxase_N"/>
</dbReference>
<proteinExistence type="predicted"/>